<evidence type="ECO:0000256" key="1">
    <source>
        <dbReference type="SAM" id="MobiDB-lite"/>
    </source>
</evidence>
<comment type="caution">
    <text evidence="2">The sequence shown here is derived from an EMBL/GenBank/DDBJ whole genome shotgun (WGS) entry which is preliminary data.</text>
</comment>
<feature type="region of interest" description="Disordered" evidence="1">
    <location>
        <begin position="68"/>
        <end position="94"/>
    </location>
</feature>
<dbReference type="AlphaFoldDB" id="A0A561QGE7"/>
<proteinExistence type="predicted"/>
<accession>A0A561QGE7</accession>
<gene>
    <name evidence="2" type="ORF">FHW37_108127</name>
</gene>
<dbReference type="EMBL" id="VIWP01000008">
    <property type="protein sequence ID" value="TWF49457.1"/>
    <property type="molecule type" value="Genomic_DNA"/>
</dbReference>
<dbReference type="RefSeq" id="WP_145641495.1">
    <property type="nucleotide sequence ID" value="NZ_VIWP01000008.1"/>
</dbReference>
<feature type="compositionally biased region" description="Polar residues" evidence="1">
    <location>
        <begin position="74"/>
        <end position="88"/>
    </location>
</feature>
<evidence type="ECO:0000313" key="3">
    <source>
        <dbReference type="Proteomes" id="UP000320653"/>
    </source>
</evidence>
<dbReference type="OrthoDB" id="8297544at2"/>
<name>A0A561QGE7_9HYPH</name>
<sequence length="94" mass="10005">MGRSVGSLLVIRRALNAFCENHHLPVEDETAIEAAQQLIAMVRAGESGPDMLLAGIEEWFSDRQGTAAALAPQADNSNHATATSQMNGEEQKSA</sequence>
<protein>
    <submittedName>
        <fullName evidence="2">Uncharacterized protein</fullName>
    </submittedName>
</protein>
<evidence type="ECO:0000313" key="2">
    <source>
        <dbReference type="EMBL" id="TWF49457.1"/>
    </source>
</evidence>
<dbReference type="Proteomes" id="UP000320653">
    <property type="component" value="Unassembled WGS sequence"/>
</dbReference>
<keyword evidence="3" id="KW-1185">Reference proteome</keyword>
<reference evidence="2 3" key="1">
    <citation type="submission" date="2019-06" db="EMBL/GenBank/DDBJ databases">
        <title>Sorghum-associated microbial communities from plants grown in Nebraska, USA.</title>
        <authorList>
            <person name="Schachtman D."/>
        </authorList>
    </citation>
    <scope>NUCLEOTIDE SEQUENCE [LARGE SCALE GENOMIC DNA]</scope>
    <source>
        <strain evidence="2 3">1225</strain>
    </source>
</reference>
<organism evidence="2 3">
    <name type="scientific">Neorhizobium alkalisoli</name>
    <dbReference type="NCBI Taxonomy" id="528178"/>
    <lineage>
        <taxon>Bacteria</taxon>
        <taxon>Pseudomonadati</taxon>
        <taxon>Pseudomonadota</taxon>
        <taxon>Alphaproteobacteria</taxon>
        <taxon>Hyphomicrobiales</taxon>
        <taxon>Rhizobiaceae</taxon>
        <taxon>Rhizobium/Agrobacterium group</taxon>
        <taxon>Neorhizobium</taxon>
    </lineage>
</organism>